<dbReference type="GeneID" id="39420934"/>
<reference evidence="1 2" key="1">
    <citation type="submission" date="2019-02" db="EMBL/GenBank/DDBJ databases">
        <authorList>
            <person name="Lehtovirta-Morley E L."/>
        </authorList>
    </citation>
    <scope>NUCLEOTIDE SEQUENCE [LARGE SCALE GENOMIC DNA]</scope>
    <source>
        <strain evidence="1">NFRAN1</strain>
    </source>
</reference>
<accession>A0A484I887</accession>
<protein>
    <submittedName>
        <fullName evidence="1">Uncharacterized protein</fullName>
    </submittedName>
</protein>
<dbReference type="OrthoDB" id="376145at2157"/>
<proteinExistence type="predicted"/>
<organism evidence="1 2">
    <name type="scientific">Candidatus Nitrosocosmicus franklandianus</name>
    <dbReference type="NCBI Taxonomy" id="1798806"/>
    <lineage>
        <taxon>Archaea</taxon>
        <taxon>Nitrososphaerota</taxon>
        <taxon>Nitrososphaeria</taxon>
        <taxon>Nitrososphaerales</taxon>
        <taxon>Nitrososphaeraceae</taxon>
        <taxon>Candidatus Nitrosocosmicus</taxon>
    </lineage>
</organism>
<gene>
    <name evidence="1" type="ORF">NFRAN_1598</name>
</gene>
<evidence type="ECO:0000313" key="1">
    <source>
        <dbReference type="EMBL" id="VFJ13920.1"/>
    </source>
</evidence>
<dbReference type="Proteomes" id="UP000294299">
    <property type="component" value="Chromosome NFRAN"/>
</dbReference>
<keyword evidence="2" id="KW-1185">Reference proteome</keyword>
<sequence>MEIISINENWILPFESSNHKDEEDNYYLFRFTKIITLPILLRQIYDFIINGKITPIRTKILRKKISDRYWSFVSYSDKDYIGSWKNWNI</sequence>
<evidence type="ECO:0000313" key="2">
    <source>
        <dbReference type="Proteomes" id="UP000294299"/>
    </source>
</evidence>
<dbReference type="EMBL" id="LR216287">
    <property type="protein sequence ID" value="VFJ13920.1"/>
    <property type="molecule type" value="Genomic_DNA"/>
</dbReference>
<dbReference type="RefSeq" id="WP_134484000.1">
    <property type="nucleotide sequence ID" value="NZ_LR216287.1"/>
</dbReference>
<name>A0A484I887_9ARCH</name>
<dbReference type="KEGG" id="nfn:NFRAN_1598"/>
<dbReference type="AlphaFoldDB" id="A0A484I887"/>